<comment type="caution">
    <text evidence="1">The sequence shown here is derived from an EMBL/GenBank/DDBJ whole genome shotgun (WGS) entry which is preliminary data.</text>
</comment>
<reference evidence="1 2" key="1">
    <citation type="submission" date="2020-08" db="EMBL/GenBank/DDBJ databases">
        <title>Functional genomics of gut bacteria from endangered species of beetles.</title>
        <authorList>
            <person name="Carlos-Shanley C."/>
        </authorList>
    </citation>
    <scope>NUCLEOTIDE SEQUENCE [LARGE SCALE GENOMIC DNA]</scope>
    <source>
        <strain evidence="1 2">S00179</strain>
    </source>
</reference>
<accession>A0A7W7KKR1</accession>
<proteinExistence type="predicted"/>
<name>A0A7W7KKR1_PSENT</name>
<evidence type="ECO:0000313" key="2">
    <source>
        <dbReference type="Proteomes" id="UP000566995"/>
    </source>
</evidence>
<gene>
    <name evidence="1" type="ORF">HNP46_003483</name>
</gene>
<sequence length="45" mass="5345">MSSSRRVPIADRVRSYETHWRRLSQQAQSIFMSRKSSWALPLPKL</sequence>
<dbReference type="EMBL" id="JACHLI010000013">
    <property type="protein sequence ID" value="MBB4864612.1"/>
    <property type="molecule type" value="Genomic_DNA"/>
</dbReference>
<dbReference type="AlphaFoldDB" id="A0A7W7KKR1"/>
<organism evidence="1 2">
    <name type="scientific">Pseudomonas nitroreducens</name>
    <dbReference type="NCBI Taxonomy" id="46680"/>
    <lineage>
        <taxon>Bacteria</taxon>
        <taxon>Pseudomonadati</taxon>
        <taxon>Pseudomonadota</taxon>
        <taxon>Gammaproteobacteria</taxon>
        <taxon>Pseudomonadales</taxon>
        <taxon>Pseudomonadaceae</taxon>
        <taxon>Pseudomonas</taxon>
    </lineage>
</organism>
<evidence type="ECO:0000313" key="1">
    <source>
        <dbReference type="EMBL" id="MBB4864612.1"/>
    </source>
</evidence>
<protein>
    <submittedName>
        <fullName evidence="1">Uncharacterized protein</fullName>
    </submittedName>
</protein>
<dbReference type="Proteomes" id="UP000566995">
    <property type="component" value="Unassembled WGS sequence"/>
</dbReference>